<keyword evidence="3" id="KW-0732">Signal</keyword>
<reference evidence="10" key="1">
    <citation type="submission" date="2018-05" db="EMBL/GenBank/DDBJ databases">
        <title>Whole genome of Theropithecus gelada.</title>
        <authorList>
            <person name="Chiou K.L."/>
            <person name="Snyder-Mackler N."/>
        </authorList>
    </citation>
    <scope>NUCLEOTIDE SEQUENCE [LARGE SCALE GENOMIC DNA]</scope>
</reference>
<evidence type="ECO:0000256" key="1">
    <source>
        <dbReference type="ARBA" id="ARBA00004236"/>
    </source>
</evidence>
<dbReference type="SUPFAM" id="SSF48726">
    <property type="entry name" value="Immunoglobulin"/>
    <property type="match status" value="2"/>
</dbReference>
<feature type="domain" description="Ig-like" evidence="9">
    <location>
        <begin position="33"/>
        <end position="119"/>
    </location>
</feature>
<comment type="subcellular location">
    <subcellularLocation>
        <location evidence="1">Cell membrane</location>
    </subcellularLocation>
</comment>
<dbReference type="GO" id="GO:0004888">
    <property type="term" value="F:transmembrane signaling receptor activity"/>
    <property type="evidence" value="ECO:0007669"/>
    <property type="project" value="TreeGrafter"/>
</dbReference>
<proteinExistence type="predicted"/>
<keyword evidence="4" id="KW-0677">Repeat</keyword>
<keyword evidence="7" id="KW-0325">Glycoprotein</keyword>
<evidence type="ECO:0000256" key="3">
    <source>
        <dbReference type="ARBA" id="ARBA00022729"/>
    </source>
</evidence>
<evidence type="ECO:0000256" key="4">
    <source>
        <dbReference type="ARBA" id="ARBA00022737"/>
    </source>
</evidence>
<dbReference type="Gene3D" id="2.60.40.10">
    <property type="entry name" value="Immunoglobulins"/>
    <property type="match status" value="2"/>
</dbReference>
<dbReference type="PANTHER" id="PTHR11481:SF62">
    <property type="entry name" value="FC RECEPTOR-LIKE PROTEIN 6"/>
    <property type="match status" value="1"/>
</dbReference>
<evidence type="ECO:0000313" key="11">
    <source>
        <dbReference type="Proteomes" id="UP000694411"/>
    </source>
</evidence>
<dbReference type="PANTHER" id="PTHR11481">
    <property type="entry name" value="IMMUNOGLOBULIN FC RECEPTOR"/>
    <property type="match status" value="1"/>
</dbReference>
<evidence type="ECO:0000259" key="9">
    <source>
        <dbReference type="PROSITE" id="PS50835"/>
    </source>
</evidence>
<evidence type="ECO:0000256" key="7">
    <source>
        <dbReference type="ARBA" id="ARBA00023180"/>
    </source>
</evidence>
<keyword evidence="8" id="KW-0393">Immunoglobulin domain</keyword>
<protein>
    <recommendedName>
        <fullName evidence="9">Ig-like domain-containing protein</fullName>
    </recommendedName>
</protein>
<name>A0A8D2EJM2_THEGE</name>
<evidence type="ECO:0000313" key="10">
    <source>
        <dbReference type="Ensembl" id="ENSTGEP00000006238.1"/>
    </source>
</evidence>
<organism evidence="10 11">
    <name type="scientific">Theropithecus gelada</name>
    <name type="common">Gelada baboon</name>
    <dbReference type="NCBI Taxonomy" id="9565"/>
    <lineage>
        <taxon>Eukaryota</taxon>
        <taxon>Metazoa</taxon>
        <taxon>Chordata</taxon>
        <taxon>Craniata</taxon>
        <taxon>Vertebrata</taxon>
        <taxon>Euteleostomi</taxon>
        <taxon>Mammalia</taxon>
        <taxon>Eutheria</taxon>
        <taxon>Euarchontoglires</taxon>
        <taxon>Primates</taxon>
        <taxon>Haplorrhini</taxon>
        <taxon>Catarrhini</taxon>
        <taxon>Cercopithecidae</taxon>
        <taxon>Cercopithecinae</taxon>
        <taxon>Theropithecus</taxon>
    </lineage>
</organism>
<evidence type="ECO:0000256" key="2">
    <source>
        <dbReference type="ARBA" id="ARBA00022475"/>
    </source>
</evidence>
<dbReference type="InterPro" id="IPR050488">
    <property type="entry name" value="Ig_Fc_receptor"/>
</dbReference>
<dbReference type="InterPro" id="IPR036179">
    <property type="entry name" value="Ig-like_dom_sf"/>
</dbReference>
<dbReference type="Ensembl" id="ENSTGET00000007521.1">
    <property type="protein sequence ID" value="ENSTGEP00000006238.1"/>
    <property type="gene ID" value="ENSTGEG00000005109.1"/>
</dbReference>
<dbReference type="GO" id="GO:0006955">
    <property type="term" value="P:immune response"/>
    <property type="evidence" value="ECO:0007669"/>
    <property type="project" value="TreeGrafter"/>
</dbReference>
<sequence>MLLLGEGVQTTLGNPSALWLVPWACISPELFPPPVLSATPSPEPREGSLVTLRCQAKLHPLRSASRLLFSFHKDGHTLQDRGPHPELCIPGVEEGYSGLYWCEMAPEGGQVQKQSPQLEGPGWSAPVSRPVLTLHHGSADPAVGDMVQLLCEAQRGSPPVLYLFYLSGKILGISPGNHSAPHGGAVSPLFPVKSEQDAGIPSCKAENSISRERSEPKSSPLLMHLEILPHNPMTQTLSHLQCSKVRIPDSPSLPYKEGFDQERRVPWVPQNHCKWQGIWGT</sequence>
<keyword evidence="11" id="KW-1185">Reference proteome</keyword>
<keyword evidence="2" id="KW-1003">Cell membrane</keyword>
<reference evidence="10" key="3">
    <citation type="submission" date="2025-09" db="UniProtKB">
        <authorList>
            <consortium name="Ensembl"/>
        </authorList>
    </citation>
    <scope>IDENTIFICATION</scope>
</reference>
<reference evidence="10" key="2">
    <citation type="submission" date="2025-08" db="UniProtKB">
        <authorList>
            <consortium name="Ensembl"/>
        </authorList>
    </citation>
    <scope>IDENTIFICATION</scope>
</reference>
<dbReference type="InterPro" id="IPR007110">
    <property type="entry name" value="Ig-like_dom"/>
</dbReference>
<dbReference type="GO" id="GO:0009897">
    <property type="term" value="C:external side of plasma membrane"/>
    <property type="evidence" value="ECO:0007669"/>
    <property type="project" value="TreeGrafter"/>
</dbReference>
<evidence type="ECO:0000256" key="8">
    <source>
        <dbReference type="ARBA" id="ARBA00023319"/>
    </source>
</evidence>
<dbReference type="GO" id="GO:0007166">
    <property type="term" value="P:cell surface receptor signaling pathway"/>
    <property type="evidence" value="ECO:0007669"/>
    <property type="project" value="TreeGrafter"/>
</dbReference>
<dbReference type="InterPro" id="IPR013783">
    <property type="entry name" value="Ig-like_fold"/>
</dbReference>
<dbReference type="AlphaFoldDB" id="A0A8D2EJM2"/>
<dbReference type="FunFam" id="2.60.40.10:FF:000357">
    <property type="entry name" value="Fc receptor like 1"/>
    <property type="match status" value="1"/>
</dbReference>
<accession>A0A8D2EJM2</accession>
<dbReference type="Pfam" id="PF13895">
    <property type="entry name" value="Ig_2"/>
    <property type="match status" value="1"/>
</dbReference>
<dbReference type="Proteomes" id="UP000694411">
    <property type="component" value="Chromosome 1"/>
</dbReference>
<evidence type="ECO:0000256" key="5">
    <source>
        <dbReference type="ARBA" id="ARBA00023136"/>
    </source>
</evidence>
<keyword evidence="6" id="KW-1015">Disulfide bond</keyword>
<evidence type="ECO:0000256" key="6">
    <source>
        <dbReference type="ARBA" id="ARBA00023157"/>
    </source>
</evidence>
<keyword evidence="5" id="KW-0472">Membrane</keyword>
<dbReference type="FunFam" id="2.60.40.10:FF:000651">
    <property type="entry name" value="Fc receptor like 1"/>
    <property type="match status" value="1"/>
</dbReference>
<dbReference type="PROSITE" id="PS50835">
    <property type="entry name" value="IG_LIKE"/>
    <property type="match status" value="1"/>
</dbReference>